<dbReference type="EMBL" id="JAVFKY010000001">
    <property type="protein sequence ID" value="KAK5583609.1"/>
    <property type="molecule type" value="Genomic_DNA"/>
</dbReference>
<dbReference type="SMART" id="SM00054">
    <property type="entry name" value="EFh"/>
    <property type="match status" value="2"/>
</dbReference>
<feature type="region of interest" description="Disordered" evidence="2">
    <location>
        <begin position="1"/>
        <end position="57"/>
    </location>
</feature>
<sequence>MSTEQQNIESTNNTDVATEATNTATNTTSTSTENTSASTTTSSNETTSTTTAPTNTTITTATTTNTTVPTTANNKRKEVDSQPPKYIETRIRKKAREALDLISNTKQRQASLFNLLGNDYTGPTEQQLEMIFRLFSRNGKTIGCDELKSVIRAMGKRPLTRRIDKILNECDENGNGTIEMDEFVRYMQKKAMEKAKTLGLLGESDDEEEEEGGDTDEEKEDSPKRKAANAKPKSKKPSTKKVTTTATNTTAATTATTNTTAATTPKPIIAKAITKQPSFFQPLKKGSSIVHYYTENAGTHINANVELDQYSNPKGIEYDLGVEGAFTQFTILIGRFYNSSDLECIKDLKSKGFQIVEAVTQRDFLDKLPKSDIALIISGHKNDNTSTEQQFIDDVETYHKVGKGLFIWNDNAPFIYHGNLITKRLYGITADGNEPGKQDLTLGNGSDKQHFSSHLVTSGIVNLYEGVTISSFADITPANGKVEVLASSSQGNKIMLVSSSDLTKIDANCGRVVIDSGFTKLFAQFFSAGTSRYVKNCCVWLLALDHRFRLGVEVSGEIQKPKEEPVWQYSHGSWLDFDTDASKIVEEAYQEWLTNPFTDVRSVKSGNWAYQINFKENQQTNIQHHDHKVRDIRRVLKNVVKPTIN</sequence>
<feature type="domain" description="EF-hand" evidence="3">
    <location>
        <begin position="158"/>
        <end position="193"/>
    </location>
</feature>
<evidence type="ECO:0000256" key="1">
    <source>
        <dbReference type="ARBA" id="ARBA00022837"/>
    </source>
</evidence>
<dbReference type="PROSITE" id="PS50918">
    <property type="entry name" value="WWE"/>
    <property type="match status" value="1"/>
</dbReference>
<dbReference type="InterPro" id="IPR002048">
    <property type="entry name" value="EF_hand_dom"/>
</dbReference>
<evidence type="ECO:0000259" key="3">
    <source>
        <dbReference type="PROSITE" id="PS50222"/>
    </source>
</evidence>
<gene>
    <name evidence="5" type="ORF">RB653_005207</name>
</gene>
<protein>
    <recommendedName>
        <fullName evidence="7">Calmodulin</fullName>
    </recommendedName>
</protein>
<dbReference type="Pfam" id="PF02825">
    <property type="entry name" value="WWE"/>
    <property type="match status" value="1"/>
</dbReference>
<dbReference type="SUPFAM" id="SSF47473">
    <property type="entry name" value="EF-hand"/>
    <property type="match status" value="1"/>
</dbReference>
<keyword evidence="6" id="KW-1185">Reference proteome</keyword>
<feature type="domain" description="EF-hand" evidence="3">
    <location>
        <begin position="123"/>
        <end position="157"/>
    </location>
</feature>
<feature type="compositionally biased region" description="Acidic residues" evidence="2">
    <location>
        <begin position="203"/>
        <end position="220"/>
    </location>
</feature>
<comment type="caution">
    <text evidence="5">The sequence shown here is derived from an EMBL/GenBank/DDBJ whole genome shotgun (WGS) entry which is preliminary data.</text>
</comment>
<feature type="compositionally biased region" description="Low complexity" evidence="2">
    <location>
        <begin position="11"/>
        <end position="57"/>
    </location>
</feature>
<feature type="compositionally biased region" description="Basic residues" evidence="2">
    <location>
        <begin position="225"/>
        <end position="239"/>
    </location>
</feature>
<name>A0AAN7YST2_9MYCE</name>
<evidence type="ECO:0000256" key="2">
    <source>
        <dbReference type="SAM" id="MobiDB-lite"/>
    </source>
</evidence>
<dbReference type="PROSITE" id="PS50222">
    <property type="entry name" value="EF_HAND_2"/>
    <property type="match status" value="2"/>
</dbReference>
<reference evidence="5 6" key="1">
    <citation type="submission" date="2023-11" db="EMBL/GenBank/DDBJ databases">
        <title>Dfirmibasis_genome.</title>
        <authorList>
            <person name="Edelbroek B."/>
            <person name="Kjellin J."/>
            <person name="Jerlstrom-Hultqvist J."/>
            <person name="Soderbom F."/>
        </authorList>
    </citation>
    <scope>NUCLEOTIDE SEQUENCE [LARGE SCALE GENOMIC DNA]</scope>
    <source>
        <strain evidence="5 6">TNS-C-14</strain>
    </source>
</reference>
<dbReference type="PROSITE" id="PS00018">
    <property type="entry name" value="EF_HAND_1"/>
    <property type="match status" value="1"/>
</dbReference>
<feature type="region of interest" description="Disordered" evidence="2">
    <location>
        <begin position="197"/>
        <end position="247"/>
    </location>
</feature>
<evidence type="ECO:0000313" key="5">
    <source>
        <dbReference type="EMBL" id="KAK5583609.1"/>
    </source>
</evidence>
<evidence type="ECO:0000259" key="4">
    <source>
        <dbReference type="PROSITE" id="PS50918"/>
    </source>
</evidence>
<dbReference type="CDD" id="cd00051">
    <property type="entry name" value="EFh"/>
    <property type="match status" value="1"/>
</dbReference>
<dbReference type="GO" id="GO:0005509">
    <property type="term" value="F:calcium ion binding"/>
    <property type="evidence" value="ECO:0007669"/>
    <property type="project" value="InterPro"/>
</dbReference>
<dbReference type="InterPro" id="IPR011992">
    <property type="entry name" value="EF-hand-dom_pair"/>
</dbReference>
<evidence type="ECO:0000313" key="6">
    <source>
        <dbReference type="Proteomes" id="UP001344447"/>
    </source>
</evidence>
<dbReference type="InterPro" id="IPR004170">
    <property type="entry name" value="WWE_dom"/>
</dbReference>
<accession>A0AAN7YST2</accession>
<dbReference type="InterPro" id="IPR018247">
    <property type="entry name" value="EF_Hand_1_Ca_BS"/>
</dbReference>
<dbReference type="AlphaFoldDB" id="A0AAN7YST2"/>
<proteinExistence type="predicted"/>
<evidence type="ECO:0008006" key="7">
    <source>
        <dbReference type="Google" id="ProtNLM"/>
    </source>
</evidence>
<feature type="domain" description="WWE" evidence="4">
    <location>
        <begin position="553"/>
        <end position="634"/>
    </location>
</feature>
<dbReference type="Gene3D" id="3.30.720.50">
    <property type="match status" value="1"/>
</dbReference>
<organism evidence="5 6">
    <name type="scientific">Dictyostelium firmibasis</name>
    <dbReference type="NCBI Taxonomy" id="79012"/>
    <lineage>
        <taxon>Eukaryota</taxon>
        <taxon>Amoebozoa</taxon>
        <taxon>Evosea</taxon>
        <taxon>Eumycetozoa</taxon>
        <taxon>Dictyostelia</taxon>
        <taxon>Dictyosteliales</taxon>
        <taxon>Dictyosteliaceae</taxon>
        <taxon>Dictyostelium</taxon>
    </lineage>
</organism>
<dbReference type="Gene3D" id="1.10.238.10">
    <property type="entry name" value="EF-hand"/>
    <property type="match status" value="1"/>
</dbReference>
<feature type="compositionally biased region" description="Polar residues" evidence="2">
    <location>
        <begin position="1"/>
        <end position="10"/>
    </location>
</feature>
<dbReference type="SUPFAM" id="SSF117839">
    <property type="entry name" value="WWE domain"/>
    <property type="match status" value="1"/>
</dbReference>
<keyword evidence="1" id="KW-0106">Calcium</keyword>
<dbReference type="Proteomes" id="UP001344447">
    <property type="component" value="Unassembled WGS sequence"/>
</dbReference>
<dbReference type="InterPro" id="IPR037197">
    <property type="entry name" value="WWE_dom_sf"/>
</dbReference>